<accession>A0A812L2M3</accession>
<evidence type="ECO:0000313" key="2">
    <source>
        <dbReference type="EMBL" id="CAE7240216.1"/>
    </source>
</evidence>
<sequence>MALEGDYGDGGRDDLSPASLGESTQGWPSLFRSTNKATPNLAEMRSSLVRALSDVQRETHRFVDSLPADAKGMVSTLPMAEVRSWEEAENDNLQDAAASIRGGDKRLCWTSEEVETMRGMLCGLLVQTASSLADLQRLRVSGSHWPSADQFGACLGCS</sequence>
<organism evidence="2 3">
    <name type="scientific">Symbiodinium natans</name>
    <dbReference type="NCBI Taxonomy" id="878477"/>
    <lineage>
        <taxon>Eukaryota</taxon>
        <taxon>Sar</taxon>
        <taxon>Alveolata</taxon>
        <taxon>Dinophyceae</taxon>
        <taxon>Suessiales</taxon>
        <taxon>Symbiodiniaceae</taxon>
        <taxon>Symbiodinium</taxon>
    </lineage>
</organism>
<gene>
    <name evidence="2" type="ORF">SNAT2548_LOCUS10738</name>
</gene>
<dbReference type="AlphaFoldDB" id="A0A812L2M3"/>
<name>A0A812L2M3_9DINO</name>
<feature type="region of interest" description="Disordered" evidence="1">
    <location>
        <begin position="1"/>
        <end position="34"/>
    </location>
</feature>
<protein>
    <submittedName>
        <fullName evidence="2">Uncharacterized protein</fullName>
    </submittedName>
</protein>
<dbReference type="EMBL" id="CAJNDS010000903">
    <property type="protein sequence ID" value="CAE7240216.1"/>
    <property type="molecule type" value="Genomic_DNA"/>
</dbReference>
<evidence type="ECO:0000256" key="1">
    <source>
        <dbReference type="SAM" id="MobiDB-lite"/>
    </source>
</evidence>
<evidence type="ECO:0000313" key="3">
    <source>
        <dbReference type="Proteomes" id="UP000604046"/>
    </source>
</evidence>
<dbReference type="Proteomes" id="UP000604046">
    <property type="component" value="Unassembled WGS sequence"/>
</dbReference>
<comment type="caution">
    <text evidence="2">The sequence shown here is derived from an EMBL/GenBank/DDBJ whole genome shotgun (WGS) entry which is preliminary data.</text>
</comment>
<proteinExistence type="predicted"/>
<reference evidence="2" key="1">
    <citation type="submission" date="2021-02" db="EMBL/GenBank/DDBJ databases">
        <authorList>
            <person name="Dougan E. K."/>
            <person name="Rhodes N."/>
            <person name="Thang M."/>
            <person name="Chan C."/>
        </authorList>
    </citation>
    <scope>NUCLEOTIDE SEQUENCE</scope>
</reference>
<keyword evidence="3" id="KW-1185">Reference proteome</keyword>
<feature type="compositionally biased region" description="Polar residues" evidence="1">
    <location>
        <begin position="21"/>
        <end position="34"/>
    </location>
</feature>